<feature type="transmembrane region" description="Helical" evidence="6">
    <location>
        <begin position="47"/>
        <end position="65"/>
    </location>
</feature>
<dbReference type="RefSeq" id="WP_380841727.1">
    <property type="nucleotide sequence ID" value="NZ_BAABIT010000001.1"/>
</dbReference>
<evidence type="ECO:0000313" key="7">
    <source>
        <dbReference type="EMBL" id="MFC5024065.1"/>
    </source>
</evidence>
<proteinExistence type="predicted"/>
<keyword evidence="2 6" id="KW-0812">Transmembrane</keyword>
<dbReference type="Proteomes" id="UP001595829">
    <property type="component" value="Unassembled WGS sequence"/>
</dbReference>
<feature type="region of interest" description="Disordered" evidence="5">
    <location>
        <begin position="1"/>
        <end position="36"/>
    </location>
</feature>
<organism evidence="7 8">
    <name type="scientific">Streptomyces coeruleoprunus</name>
    <dbReference type="NCBI Taxonomy" id="285563"/>
    <lineage>
        <taxon>Bacteria</taxon>
        <taxon>Bacillati</taxon>
        <taxon>Actinomycetota</taxon>
        <taxon>Actinomycetes</taxon>
        <taxon>Kitasatosporales</taxon>
        <taxon>Streptomycetaceae</taxon>
        <taxon>Streptomyces</taxon>
    </lineage>
</organism>
<keyword evidence="3 6" id="KW-1133">Transmembrane helix</keyword>
<dbReference type="InterPro" id="IPR035906">
    <property type="entry name" value="MetI-like_sf"/>
</dbReference>
<comment type="subcellular location">
    <subcellularLocation>
        <location evidence="1">Membrane</location>
        <topology evidence="1">Multi-pass membrane protein</topology>
    </subcellularLocation>
</comment>
<evidence type="ECO:0000256" key="5">
    <source>
        <dbReference type="SAM" id="MobiDB-lite"/>
    </source>
</evidence>
<reference evidence="8" key="1">
    <citation type="journal article" date="2019" name="Int. J. Syst. Evol. Microbiol.">
        <title>The Global Catalogue of Microorganisms (GCM) 10K type strain sequencing project: providing services to taxonomists for standard genome sequencing and annotation.</title>
        <authorList>
            <consortium name="The Broad Institute Genomics Platform"/>
            <consortium name="The Broad Institute Genome Sequencing Center for Infectious Disease"/>
            <person name="Wu L."/>
            <person name="Ma J."/>
        </authorList>
    </citation>
    <scope>NUCLEOTIDE SEQUENCE [LARGE SCALE GENOMIC DNA]</scope>
    <source>
        <strain evidence="8">CGMCC 4.1648</strain>
    </source>
</reference>
<protein>
    <submittedName>
        <fullName evidence="7">Uncharacterized protein</fullName>
    </submittedName>
</protein>
<keyword evidence="4 6" id="KW-0472">Membrane</keyword>
<evidence type="ECO:0000256" key="2">
    <source>
        <dbReference type="ARBA" id="ARBA00022692"/>
    </source>
</evidence>
<sequence>MTATVGGTAPPRRATRRRTARRRELTEAARGDGAGPVRTALRVKAPLVRPSVVMVVLIALSYGVSRWAGRGGRRT</sequence>
<accession>A0ABV9XIF2</accession>
<evidence type="ECO:0000256" key="6">
    <source>
        <dbReference type="SAM" id="Phobius"/>
    </source>
</evidence>
<keyword evidence="8" id="KW-1185">Reference proteome</keyword>
<name>A0ABV9XIF2_9ACTN</name>
<comment type="caution">
    <text evidence="7">The sequence shown here is derived from an EMBL/GenBank/DDBJ whole genome shotgun (WGS) entry which is preliminary data.</text>
</comment>
<evidence type="ECO:0000313" key="8">
    <source>
        <dbReference type="Proteomes" id="UP001595829"/>
    </source>
</evidence>
<evidence type="ECO:0000256" key="3">
    <source>
        <dbReference type="ARBA" id="ARBA00022989"/>
    </source>
</evidence>
<dbReference type="Gene3D" id="1.10.3720.10">
    <property type="entry name" value="MetI-like"/>
    <property type="match status" value="1"/>
</dbReference>
<evidence type="ECO:0000256" key="1">
    <source>
        <dbReference type="ARBA" id="ARBA00004141"/>
    </source>
</evidence>
<gene>
    <name evidence="7" type="ORF">ACFPM3_18200</name>
</gene>
<dbReference type="EMBL" id="JBHSJD010000014">
    <property type="protein sequence ID" value="MFC5024065.1"/>
    <property type="molecule type" value="Genomic_DNA"/>
</dbReference>
<dbReference type="SUPFAM" id="SSF161098">
    <property type="entry name" value="MetI-like"/>
    <property type="match status" value="1"/>
</dbReference>
<evidence type="ECO:0000256" key="4">
    <source>
        <dbReference type="ARBA" id="ARBA00023136"/>
    </source>
</evidence>